<dbReference type="AlphaFoldDB" id="A0A804Q591"/>
<reference evidence="2" key="3">
    <citation type="submission" date="2021-05" db="UniProtKB">
        <authorList>
            <consortium name="EnsemblPlants"/>
        </authorList>
    </citation>
    <scope>IDENTIFICATION</scope>
    <source>
        <strain evidence="2">cv. B73</strain>
    </source>
</reference>
<dbReference type="Gramene" id="Zm00001eb301700_T001">
    <property type="protein sequence ID" value="Zm00001eb301700_P001"/>
    <property type="gene ID" value="Zm00001eb301700"/>
</dbReference>
<evidence type="ECO:0000256" key="1">
    <source>
        <dbReference type="SAM" id="MobiDB-lite"/>
    </source>
</evidence>
<organism evidence="2 3">
    <name type="scientific">Zea mays</name>
    <name type="common">Maize</name>
    <dbReference type="NCBI Taxonomy" id="4577"/>
    <lineage>
        <taxon>Eukaryota</taxon>
        <taxon>Viridiplantae</taxon>
        <taxon>Streptophyta</taxon>
        <taxon>Embryophyta</taxon>
        <taxon>Tracheophyta</taxon>
        <taxon>Spermatophyta</taxon>
        <taxon>Magnoliopsida</taxon>
        <taxon>Liliopsida</taxon>
        <taxon>Poales</taxon>
        <taxon>Poaceae</taxon>
        <taxon>PACMAD clade</taxon>
        <taxon>Panicoideae</taxon>
        <taxon>Andropogonodae</taxon>
        <taxon>Andropogoneae</taxon>
        <taxon>Tripsacinae</taxon>
        <taxon>Zea</taxon>
    </lineage>
</organism>
<evidence type="ECO:0000313" key="3">
    <source>
        <dbReference type="Proteomes" id="UP000007305"/>
    </source>
</evidence>
<sequence length="99" mass="10470">MSECVGPVPAVASLQESTDPAAASQASTQVGRCCHHSVGARACSTNRRHAAEGARTCAAATTTRTGKHHRSPARDGGRRRRTSVCEHSLQALRGRCFDQ</sequence>
<accession>A0A804Q591</accession>
<proteinExistence type="predicted"/>
<reference evidence="2" key="2">
    <citation type="submission" date="2019-07" db="EMBL/GenBank/DDBJ databases">
        <authorList>
            <person name="Seetharam A."/>
            <person name="Woodhouse M."/>
            <person name="Cannon E."/>
        </authorList>
    </citation>
    <scope>NUCLEOTIDE SEQUENCE [LARGE SCALE GENOMIC DNA]</scope>
    <source>
        <strain evidence="2">cv. B73</strain>
    </source>
</reference>
<protein>
    <submittedName>
        <fullName evidence="2">Uncharacterized protein</fullName>
    </submittedName>
</protein>
<feature type="region of interest" description="Disordered" evidence="1">
    <location>
        <begin position="57"/>
        <end position="84"/>
    </location>
</feature>
<reference evidence="3" key="1">
    <citation type="submission" date="2015-12" db="EMBL/GenBank/DDBJ databases">
        <title>Update maize B73 reference genome by single molecule sequencing technologies.</title>
        <authorList>
            <consortium name="Maize Genome Sequencing Project"/>
            <person name="Ware D."/>
        </authorList>
    </citation>
    <scope>NUCLEOTIDE SEQUENCE [LARGE SCALE GENOMIC DNA]</scope>
    <source>
        <strain evidence="3">cv. B73</strain>
    </source>
</reference>
<feature type="compositionally biased region" description="Basic residues" evidence="1">
    <location>
        <begin position="65"/>
        <end position="82"/>
    </location>
</feature>
<dbReference type="Proteomes" id="UP000007305">
    <property type="component" value="Chromosome 7"/>
</dbReference>
<dbReference type="EnsemblPlants" id="Zm00001eb301700_T001">
    <property type="protein sequence ID" value="Zm00001eb301700_P001"/>
    <property type="gene ID" value="Zm00001eb301700"/>
</dbReference>
<name>A0A804Q591_MAIZE</name>
<keyword evidence="3" id="KW-1185">Reference proteome</keyword>
<evidence type="ECO:0000313" key="2">
    <source>
        <dbReference type="EnsemblPlants" id="Zm00001eb301700_P001"/>
    </source>
</evidence>
<dbReference type="InParanoid" id="A0A804Q591"/>